<keyword evidence="3" id="KW-0597">Phosphoprotein</keyword>
<dbReference type="SUPFAM" id="SSF55874">
    <property type="entry name" value="ATPase domain of HSP90 chaperone/DNA topoisomerase II/histidine kinase"/>
    <property type="match status" value="1"/>
</dbReference>
<keyword evidence="9" id="KW-1133">Transmembrane helix</keyword>
<dbReference type="Gene3D" id="1.10.287.130">
    <property type="match status" value="1"/>
</dbReference>
<feature type="domain" description="Histidine kinase" evidence="10">
    <location>
        <begin position="400"/>
        <end position="604"/>
    </location>
</feature>
<evidence type="ECO:0000259" key="12">
    <source>
        <dbReference type="PROSITE" id="PS50924"/>
    </source>
</evidence>
<evidence type="ECO:0000256" key="5">
    <source>
        <dbReference type="ARBA" id="ARBA00022741"/>
    </source>
</evidence>
<dbReference type="PROSITE" id="PS50924">
    <property type="entry name" value="MHYT"/>
    <property type="match status" value="1"/>
</dbReference>
<feature type="transmembrane region" description="Helical" evidence="9">
    <location>
        <begin position="79"/>
        <end position="101"/>
    </location>
</feature>
<keyword evidence="9" id="KW-0472">Membrane</keyword>
<dbReference type="InterPro" id="IPR003661">
    <property type="entry name" value="HisK_dim/P_dom"/>
</dbReference>
<dbReference type="NCBIfam" id="TIGR00229">
    <property type="entry name" value="sensory_box"/>
    <property type="match status" value="1"/>
</dbReference>
<feature type="transmembrane region" description="Helical" evidence="9">
    <location>
        <begin position="45"/>
        <end position="67"/>
    </location>
</feature>
<evidence type="ECO:0000259" key="10">
    <source>
        <dbReference type="PROSITE" id="PS50109"/>
    </source>
</evidence>
<feature type="domain" description="PAS" evidence="11">
    <location>
        <begin position="264"/>
        <end position="307"/>
    </location>
</feature>
<feature type="transmembrane region" description="Helical" evidence="9">
    <location>
        <begin position="6"/>
        <end position="25"/>
    </location>
</feature>
<dbReference type="CDD" id="cd00082">
    <property type="entry name" value="HisKA"/>
    <property type="match status" value="1"/>
</dbReference>
<reference evidence="13 14" key="1">
    <citation type="journal article" date="2007" name="Int. J. Syst. Evol. Microbiol.">
        <title>Paenibacillus ginsengarvi sp. nov., isolated from soil from ginseng cultivation.</title>
        <authorList>
            <person name="Yoon M.H."/>
            <person name="Ten L.N."/>
            <person name="Im W.T."/>
        </authorList>
    </citation>
    <scope>NUCLEOTIDE SEQUENCE [LARGE SCALE GENOMIC DNA]</scope>
    <source>
        <strain evidence="13 14">KCTC 13059</strain>
    </source>
</reference>
<dbReference type="Pfam" id="PF03707">
    <property type="entry name" value="MHYT"/>
    <property type="match status" value="2"/>
</dbReference>
<feature type="transmembrane region" description="Helical" evidence="9">
    <location>
        <begin position="183"/>
        <end position="204"/>
    </location>
</feature>
<dbReference type="GO" id="GO:0016020">
    <property type="term" value="C:membrane"/>
    <property type="evidence" value="ECO:0007669"/>
    <property type="project" value="UniProtKB-UniRule"/>
</dbReference>
<keyword evidence="7" id="KW-0067">ATP-binding</keyword>
<evidence type="ECO:0000256" key="3">
    <source>
        <dbReference type="ARBA" id="ARBA00022553"/>
    </source>
</evidence>
<evidence type="ECO:0000256" key="1">
    <source>
        <dbReference type="ARBA" id="ARBA00000085"/>
    </source>
</evidence>
<dbReference type="PROSITE" id="PS50112">
    <property type="entry name" value="PAS"/>
    <property type="match status" value="1"/>
</dbReference>
<name>A0A3B0C4Y1_9BACL</name>
<dbReference type="OrthoDB" id="9815750at2"/>
<dbReference type="SMART" id="SM00387">
    <property type="entry name" value="HATPase_c"/>
    <property type="match status" value="1"/>
</dbReference>
<dbReference type="Pfam" id="PF13426">
    <property type="entry name" value="PAS_9"/>
    <property type="match status" value="1"/>
</dbReference>
<dbReference type="SMART" id="SM00388">
    <property type="entry name" value="HisKA"/>
    <property type="match status" value="1"/>
</dbReference>
<feature type="domain" description="MHYT" evidence="12">
    <location>
        <begin position="8"/>
        <end position="204"/>
    </location>
</feature>
<feature type="transmembrane region" description="Helical" evidence="9">
    <location>
        <begin position="230"/>
        <end position="252"/>
    </location>
</feature>
<keyword evidence="6" id="KW-0418">Kinase</keyword>
<accession>A0A3B0C4Y1</accession>
<dbReference type="InterPro" id="IPR036890">
    <property type="entry name" value="HATPase_C_sf"/>
</dbReference>
<proteinExistence type="predicted"/>
<evidence type="ECO:0000313" key="13">
    <source>
        <dbReference type="EMBL" id="RKN79204.1"/>
    </source>
</evidence>
<dbReference type="PANTHER" id="PTHR43065:SF34">
    <property type="entry name" value="SPORULATION KINASE A"/>
    <property type="match status" value="1"/>
</dbReference>
<dbReference type="InterPro" id="IPR000014">
    <property type="entry name" value="PAS"/>
</dbReference>
<dbReference type="RefSeq" id="WP_120749259.1">
    <property type="nucleotide sequence ID" value="NZ_RBAH01000016.1"/>
</dbReference>
<dbReference type="AlphaFoldDB" id="A0A3B0C4Y1"/>
<dbReference type="PRINTS" id="PR00344">
    <property type="entry name" value="BCTRLSENSOR"/>
</dbReference>
<keyword evidence="14" id="KW-1185">Reference proteome</keyword>
<dbReference type="InterPro" id="IPR036097">
    <property type="entry name" value="HisK_dim/P_sf"/>
</dbReference>
<dbReference type="GO" id="GO:0000155">
    <property type="term" value="F:phosphorelay sensor kinase activity"/>
    <property type="evidence" value="ECO:0007669"/>
    <property type="project" value="InterPro"/>
</dbReference>
<keyword evidence="9" id="KW-0812">Transmembrane</keyword>
<dbReference type="Proteomes" id="UP000282311">
    <property type="component" value="Unassembled WGS sequence"/>
</dbReference>
<dbReference type="InterPro" id="IPR035965">
    <property type="entry name" value="PAS-like_dom_sf"/>
</dbReference>
<dbReference type="CDD" id="cd00130">
    <property type="entry name" value="PAS"/>
    <property type="match status" value="1"/>
</dbReference>
<evidence type="ECO:0000256" key="9">
    <source>
        <dbReference type="PROSITE-ProRule" id="PRU00244"/>
    </source>
</evidence>
<evidence type="ECO:0000256" key="7">
    <source>
        <dbReference type="ARBA" id="ARBA00022840"/>
    </source>
</evidence>
<evidence type="ECO:0000256" key="4">
    <source>
        <dbReference type="ARBA" id="ARBA00022679"/>
    </source>
</evidence>
<dbReference type="InterPro" id="IPR003594">
    <property type="entry name" value="HATPase_dom"/>
</dbReference>
<evidence type="ECO:0000259" key="11">
    <source>
        <dbReference type="PROSITE" id="PS50112"/>
    </source>
</evidence>
<keyword evidence="5" id="KW-0547">Nucleotide-binding</keyword>
<dbReference type="SUPFAM" id="SSF55785">
    <property type="entry name" value="PYP-like sensor domain (PAS domain)"/>
    <property type="match status" value="1"/>
</dbReference>
<dbReference type="PANTHER" id="PTHR43065">
    <property type="entry name" value="SENSOR HISTIDINE KINASE"/>
    <property type="match status" value="1"/>
</dbReference>
<comment type="caution">
    <text evidence="13">The sequence shown here is derived from an EMBL/GenBank/DDBJ whole genome shotgun (WGS) entry which is preliminary data.</text>
</comment>
<dbReference type="InterPro" id="IPR004358">
    <property type="entry name" value="Sig_transdc_His_kin-like_C"/>
</dbReference>
<dbReference type="GO" id="GO:0005524">
    <property type="term" value="F:ATP binding"/>
    <property type="evidence" value="ECO:0007669"/>
    <property type="project" value="UniProtKB-KW"/>
</dbReference>
<dbReference type="InterPro" id="IPR005330">
    <property type="entry name" value="MHYT_dom"/>
</dbReference>
<dbReference type="Pfam" id="PF00512">
    <property type="entry name" value="HisKA"/>
    <property type="match status" value="1"/>
</dbReference>
<gene>
    <name evidence="13" type="ORF">D7M11_21215</name>
</gene>
<dbReference type="Gene3D" id="3.30.565.10">
    <property type="entry name" value="Histidine kinase-like ATPase, C-terminal domain"/>
    <property type="match status" value="1"/>
</dbReference>
<dbReference type="Pfam" id="PF02518">
    <property type="entry name" value="HATPase_c"/>
    <property type="match status" value="1"/>
</dbReference>
<dbReference type="Gene3D" id="3.30.450.20">
    <property type="entry name" value="PAS domain"/>
    <property type="match status" value="1"/>
</dbReference>
<feature type="transmembrane region" description="Helical" evidence="9">
    <location>
        <begin position="110"/>
        <end position="132"/>
    </location>
</feature>
<evidence type="ECO:0000256" key="2">
    <source>
        <dbReference type="ARBA" id="ARBA00012438"/>
    </source>
</evidence>
<sequence>MEHAGGSYHVSLVILSVAVAVMASYTSLDMTSRARHLNRGLRRHLWISCSAVSMGLGIWSMHFIGILAMRLPFPATYNLIWTLISLLIAISTSYSAFFLVCRNFLSSSRFIAAGVCMGGGISVMHYAGMAAIQSDYAIRYQLFPFLLSIVIAVFVSYQALYLTFRMQKSSMLERDHTDKWPGALMLGIAVSGMHYVGMAAVRYVPVSLQAPQVVPRHSWKWAEWTVEPNALSYGLGAAMLLMIGCLLLGAYIDRKLAMESANLRKLQFEALYNGNPDLVCTIDLEGWIIQVNDAAERITGYSKDELLHMGVYSLLPYQYSGESKGWFEQVKRGVPHSLELLLVHKQGLPIHVGVTAIPVIHGKRVAAAMVIAKNMTEQKLNEQMIRLSDKLHMAGQLAAGVAHEIRNPLTTIKGFMQLVRRGLGRDDVYEVIDEEIGQIDTIITEFLLLAQHQPDKYKRVRLKELISHVLTLVQPQANMNNIVMETSFDPLIGEIDCDENQLKQVFVNLLQNAIASMSVPGTVRLETSRKGDREVLIRIEDEGAGISEELMAKLGEPFYDTREKGTGLGLMVSFKIISEHKGTIRYSKAEGAGTIVEVTLPLQREVQFANA</sequence>
<dbReference type="EMBL" id="RBAH01000016">
    <property type="protein sequence ID" value="RKN79204.1"/>
    <property type="molecule type" value="Genomic_DNA"/>
</dbReference>
<dbReference type="EC" id="2.7.13.3" evidence="2"/>
<keyword evidence="4" id="KW-0808">Transferase</keyword>
<evidence type="ECO:0000256" key="6">
    <source>
        <dbReference type="ARBA" id="ARBA00022777"/>
    </source>
</evidence>
<evidence type="ECO:0000313" key="14">
    <source>
        <dbReference type="Proteomes" id="UP000282311"/>
    </source>
</evidence>
<comment type="catalytic activity">
    <reaction evidence="1">
        <text>ATP + protein L-histidine = ADP + protein N-phospho-L-histidine.</text>
        <dbReference type="EC" id="2.7.13.3"/>
    </reaction>
</comment>
<protein>
    <recommendedName>
        <fullName evidence="2">histidine kinase</fullName>
        <ecNumber evidence="2">2.7.13.3</ecNumber>
    </recommendedName>
</protein>
<dbReference type="InterPro" id="IPR005467">
    <property type="entry name" value="His_kinase_dom"/>
</dbReference>
<dbReference type="SUPFAM" id="SSF47384">
    <property type="entry name" value="Homodimeric domain of signal transducing histidine kinase"/>
    <property type="match status" value="1"/>
</dbReference>
<keyword evidence="8" id="KW-0902">Two-component regulatory system</keyword>
<dbReference type="SMART" id="SM00091">
    <property type="entry name" value="PAS"/>
    <property type="match status" value="1"/>
</dbReference>
<organism evidence="13 14">
    <name type="scientific">Paenibacillus ginsengarvi</name>
    <dbReference type="NCBI Taxonomy" id="400777"/>
    <lineage>
        <taxon>Bacteria</taxon>
        <taxon>Bacillati</taxon>
        <taxon>Bacillota</taxon>
        <taxon>Bacilli</taxon>
        <taxon>Bacillales</taxon>
        <taxon>Paenibacillaceae</taxon>
        <taxon>Paenibacillus</taxon>
    </lineage>
</organism>
<feature type="transmembrane region" description="Helical" evidence="9">
    <location>
        <begin position="138"/>
        <end position="162"/>
    </location>
</feature>
<evidence type="ECO:0000256" key="8">
    <source>
        <dbReference type="ARBA" id="ARBA00023012"/>
    </source>
</evidence>
<dbReference type="PROSITE" id="PS50109">
    <property type="entry name" value="HIS_KIN"/>
    <property type="match status" value="1"/>
</dbReference>